<dbReference type="Pfam" id="PF00447">
    <property type="entry name" value="HSF_DNA-bind"/>
    <property type="match status" value="1"/>
</dbReference>
<name>A0A1I8PIV1_STOCA</name>
<reference evidence="6" key="1">
    <citation type="submission" date="2020-05" db="UniProtKB">
        <authorList>
            <consortium name="EnsemblMetazoa"/>
        </authorList>
    </citation>
    <scope>IDENTIFICATION</scope>
    <source>
        <strain evidence="6">USDA</strain>
    </source>
</reference>
<protein>
    <recommendedName>
        <fullName evidence="5">HSF-type DNA-binding domain-containing protein</fullName>
    </recommendedName>
</protein>
<evidence type="ECO:0000256" key="2">
    <source>
        <dbReference type="ARBA" id="ARBA00006403"/>
    </source>
</evidence>
<keyword evidence="7" id="KW-1185">Reference proteome</keyword>
<sequence>MEGNFASYSFSLSEDTYITCQDIIHFPFPYKLWLLVNLETYELLRWNLDGTVILLDLVSLDDYLASNKSIFKIKNRSVFLQHLKDFKFERLNVDSEPEEDVVLQYKHEYFQRHRMYLLANIRLHAYQHMDGSLGQKDNQVCRNTSAAAVGDARHNKAVWKRMMGDLCGLIHGGLSRIQKSRLCFNTTVRFKSEKRHWSDILKVLEENANLNQSFLAETALREREFEYPQDSNIYIANFIRPEYAGYYGNSEISILNDFFKDLLPKYANDGSLESKQLIENISKWRNGVSQTNINFIHSSFDISSINGHFEIQVELGPAQAGEFQTTLQNEAYSSMLEPIYKTDEELENDFMEKTYNMETTSENPHDKENDEVIVQEFIEEPLLTEDSLNSNNINEIQETSTNQVIEPISDTYMNICENIQLKNKSHANSMEEFVKIQEPMVTDDCQNNINEVFQQIESEASSLENFLYANNVIHNGFEESQDNSEGQASFSAEETYANMPANVKLEIESESNINDSNFRSFFGQYRASFNVLHREHI</sequence>
<evidence type="ECO:0000256" key="4">
    <source>
        <dbReference type="ARBA" id="ARBA00023242"/>
    </source>
</evidence>
<dbReference type="InterPro" id="IPR036388">
    <property type="entry name" value="WH-like_DNA-bd_sf"/>
</dbReference>
<dbReference type="GO" id="GO:0003700">
    <property type="term" value="F:DNA-binding transcription factor activity"/>
    <property type="evidence" value="ECO:0007669"/>
    <property type="project" value="InterPro"/>
</dbReference>
<dbReference type="GO" id="GO:0005634">
    <property type="term" value="C:nucleus"/>
    <property type="evidence" value="ECO:0007669"/>
    <property type="project" value="UniProtKB-SubCell"/>
</dbReference>
<dbReference type="SUPFAM" id="SSF46785">
    <property type="entry name" value="Winged helix' DNA-binding domain"/>
    <property type="match status" value="1"/>
</dbReference>
<evidence type="ECO:0000313" key="7">
    <source>
        <dbReference type="Proteomes" id="UP000095300"/>
    </source>
</evidence>
<accession>A0A1I8PIV1</accession>
<dbReference type="InterPro" id="IPR036390">
    <property type="entry name" value="WH_DNA-bd_sf"/>
</dbReference>
<dbReference type="EnsemblMetazoa" id="SCAU008436-RA">
    <property type="protein sequence ID" value="SCAU008436-PA"/>
    <property type="gene ID" value="SCAU008436"/>
</dbReference>
<dbReference type="Proteomes" id="UP000095300">
    <property type="component" value="Unassembled WGS sequence"/>
</dbReference>
<keyword evidence="4" id="KW-0539">Nucleus</keyword>
<comment type="subcellular location">
    <subcellularLocation>
        <location evidence="1">Nucleus</location>
    </subcellularLocation>
</comment>
<proteinExistence type="inferred from homology"/>
<evidence type="ECO:0000256" key="3">
    <source>
        <dbReference type="ARBA" id="ARBA00023125"/>
    </source>
</evidence>
<dbReference type="GO" id="GO:0043565">
    <property type="term" value="F:sequence-specific DNA binding"/>
    <property type="evidence" value="ECO:0007669"/>
    <property type="project" value="InterPro"/>
</dbReference>
<evidence type="ECO:0000256" key="1">
    <source>
        <dbReference type="ARBA" id="ARBA00004123"/>
    </source>
</evidence>
<dbReference type="STRING" id="35570.A0A1I8PIV1"/>
<keyword evidence="3" id="KW-0238">DNA-binding</keyword>
<dbReference type="AlphaFoldDB" id="A0A1I8PIV1"/>
<dbReference type="InterPro" id="IPR000232">
    <property type="entry name" value="HSF_DNA-bd"/>
</dbReference>
<organism evidence="6 7">
    <name type="scientific">Stomoxys calcitrans</name>
    <name type="common">Stable fly</name>
    <name type="synonym">Conops calcitrans</name>
    <dbReference type="NCBI Taxonomy" id="35570"/>
    <lineage>
        <taxon>Eukaryota</taxon>
        <taxon>Metazoa</taxon>
        <taxon>Ecdysozoa</taxon>
        <taxon>Arthropoda</taxon>
        <taxon>Hexapoda</taxon>
        <taxon>Insecta</taxon>
        <taxon>Pterygota</taxon>
        <taxon>Neoptera</taxon>
        <taxon>Endopterygota</taxon>
        <taxon>Diptera</taxon>
        <taxon>Brachycera</taxon>
        <taxon>Muscomorpha</taxon>
        <taxon>Muscoidea</taxon>
        <taxon>Muscidae</taxon>
        <taxon>Stomoxys</taxon>
    </lineage>
</organism>
<gene>
    <name evidence="6" type="primary">106093024</name>
</gene>
<comment type="similarity">
    <text evidence="2">Belongs to the HSF family.</text>
</comment>
<dbReference type="VEuPathDB" id="VectorBase:SCAU008436"/>
<dbReference type="OrthoDB" id="6418155at2759"/>
<feature type="domain" description="HSF-type DNA-binding" evidence="5">
    <location>
        <begin position="28"/>
        <end position="122"/>
    </location>
</feature>
<evidence type="ECO:0000259" key="5">
    <source>
        <dbReference type="Pfam" id="PF00447"/>
    </source>
</evidence>
<dbReference type="Gene3D" id="1.10.10.10">
    <property type="entry name" value="Winged helix-like DNA-binding domain superfamily/Winged helix DNA-binding domain"/>
    <property type="match status" value="1"/>
</dbReference>
<dbReference type="KEGG" id="scac:106093024"/>
<evidence type="ECO:0000313" key="6">
    <source>
        <dbReference type="EnsemblMetazoa" id="SCAU008436-PA"/>
    </source>
</evidence>